<organism evidence="2 3">
    <name type="scientific">Vibrio cholerae serotype O1 (strain ATCC 39541 / Classical Ogawa 395 / O395)</name>
    <dbReference type="NCBI Taxonomy" id="345073"/>
    <lineage>
        <taxon>Bacteria</taxon>
        <taxon>Pseudomonadati</taxon>
        <taxon>Pseudomonadota</taxon>
        <taxon>Gammaproteobacteria</taxon>
        <taxon>Vibrionales</taxon>
        <taxon>Vibrionaceae</taxon>
        <taxon>Vibrio</taxon>
    </lineage>
</organism>
<evidence type="ECO:0000313" key="3">
    <source>
        <dbReference type="Proteomes" id="UP000000249"/>
    </source>
</evidence>
<proteinExistence type="predicted"/>
<gene>
    <name evidence="2" type="ordered locus">VC0395_A2289</name>
</gene>
<dbReference type="eggNOG" id="ENOG5031EQ4">
    <property type="taxonomic scope" value="Bacteria"/>
</dbReference>
<dbReference type="PATRIC" id="fig|345073.21.peg.2727"/>
<dbReference type="KEGG" id="vco:VC0395_A2289"/>
<feature type="region of interest" description="Disordered" evidence="1">
    <location>
        <begin position="31"/>
        <end position="95"/>
    </location>
</feature>
<name>A0A0H3AHV2_VIBC3</name>
<sequence>MGEAEEVSAMLVSPTNVSVPLIAPSVNVQTEQAARDNRVREPVTPTVQLAKSNAERKIKEDDKRRKQPSWDPAEHPRYDIGGEAEAQTSHHDEPKSELERLFDLLALASYSQEQGKGYAMRFRLPKHIIDAAITEGKMARRRVVIKYYYGHAVAPNTPSDVIAVL</sequence>
<dbReference type="EMBL" id="CP000627">
    <property type="protein sequence ID" value="ABQ20630.1"/>
    <property type="molecule type" value="Genomic_DNA"/>
</dbReference>
<reference evidence="2 3" key="1">
    <citation type="submission" date="2007-03" db="EMBL/GenBank/DDBJ databases">
        <authorList>
            <person name="Heidelberg J."/>
        </authorList>
    </citation>
    <scope>NUCLEOTIDE SEQUENCE [LARGE SCALE GENOMIC DNA]</scope>
    <source>
        <strain evidence="3">ATCC 39541 / Classical Ogawa 395 / O395</strain>
    </source>
</reference>
<feature type="compositionally biased region" description="Basic and acidic residues" evidence="1">
    <location>
        <begin position="53"/>
        <end position="64"/>
    </location>
</feature>
<dbReference type="OrthoDB" id="5893073at2"/>
<evidence type="ECO:0008006" key="4">
    <source>
        <dbReference type="Google" id="ProtNLM"/>
    </source>
</evidence>
<evidence type="ECO:0000313" key="2">
    <source>
        <dbReference type="EMBL" id="ABQ20630.1"/>
    </source>
</evidence>
<accession>A0A0H3AHV2</accession>
<protein>
    <recommendedName>
        <fullName evidence="4">ATP-dependent Lon protease</fullName>
    </recommendedName>
</protein>
<dbReference type="AlphaFoldDB" id="A0A0H3AHV2"/>
<evidence type="ECO:0000256" key="1">
    <source>
        <dbReference type="SAM" id="MobiDB-lite"/>
    </source>
</evidence>
<dbReference type="KEGG" id="vcr:VC395_2829"/>
<dbReference type="Proteomes" id="UP000000249">
    <property type="component" value="Chromosome 1"/>
</dbReference>